<evidence type="ECO:0000313" key="5">
    <source>
        <dbReference type="Proteomes" id="UP000799770"/>
    </source>
</evidence>
<dbReference type="SUPFAM" id="SSF51735">
    <property type="entry name" value="NAD(P)-binding Rossmann-fold domains"/>
    <property type="match status" value="1"/>
</dbReference>
<comment type="similarity">
    <text evidence="1">Belongs to the short-chain dehydrogenases/reductases (SDR) family.</text>
</comment>
<dbReference type="EMBL" id="ML977334">
    <property type="protein sequence ID" value="KAF2111559.1"/>
    <property type="molecule type" value="Genomic_DNA"/>
</dbReference>
<evidence type="ECO:0000256" key="3">
    <source>
        <dbReference type="SAM" id="MobiDB-lite"/>
    </source>
</evidence>
<proteinExistence type="inferred from homology"/>
<dbReference type="GO" id="GO:0016491">
    <property type="term" value="F:oxidoreductase activity"/>
    <property type="evidence" value="ECO:0007669"/>
    <property type="project" value="UniProtKB-KW"/>
</dbReference>
<feature type="non-terminal residue" evidence="4">
    <location>
        <position position="1"/>
    </location>
</feature>
<evidence type="ECO:0000256" key="2">
    <source>
        <dbReference type="ARBA" id="ARBA00023002"/>
    </source>
</evidence>
<keyword evidence="2" id="KW-0560">Oxidoreductase</keyword>
<reference evidence="4" key="1">
    <citation type="journal article" date="2020" name="Stud. Mycol.">
        <title>101 Dothideomycetes genomes: a test case for predicting lifestyles and emergence of pathogens.</title>
        <authorList>
            <person name="Haridas S."/>
            <person name="Albert R."/>
            <person name="Binder M."/>
            <person name="Bloem J."/>
            <person name="Labutti K."/>
            <person name="Salamov A."/>
            <person name="Andreopoulos B."/>
            <person name="Baker S."/>
            <person name="Barry K."/>
            <person name="Bills G."/>
            <person name="Bluhm B."/>
            <person name="Cannon C."/>
            <person name="Castanera R."/>
            <person name="Culley D."/>
            <person name="Daum C."/>
            <person name="Ezra D."/>
            <person name="Gonzalez J."/>
            <person name="Henrissat B."/>
            <person name="Kuo A."/>
            <person name="Liang C."/>
            <person name="Lipzen A."/>
            <person name="Lutzoni F."/>
            <person name="Magnuson J."/>
            <person name="Mondo S."/>
            <person name="Nolan M."/>
            <person name="Ohm R."/>
            <person name="Pangilinan J."/>
            <person name="Park H.-J."/>
            <person name="Ramirez L."/>
            <person name="Alfaro M."/>
            <person name="Sun H."/>
            <person name="Tritt A."/>
            <person name="Yoshinaga Y."/>
            <person name="Zwiers L.-H."/>
            <person name="Turgeon B."/>
            <person name="Goodwin S."/>
            <person name="Spatafora J."/>
            <person name="Crous P."/>
            <person name="Grigoriev I."/>
        </authorList>
    </citation>
    <scope>NUCLEOTIDE SEQUENCE</scope>
    <source>
        <strain evidence="4">CBS 627.86</strain>
    </source>
</reference>
<dbReference type="PANTHER" id="PTHR24320">
    <property type="entry name" value="RETINOL DEHYDROGENASE"/>
    <property type="match status" value="1"/>
</dbReference>
<dbReference type="Proteomes" id="UP000799770">
    <property type="component" value="Unassembled WGS sequence"/>
</dbReference>
<dbReference type="InterPro" id="IPR002347">
    <property type="entry name" value="SDR_fam"/>
</dbReference>
<organism evidence="4 5">
    <name type="scientific">Lophiotrema nucula</name>
    <dbReference type="NCBI Taxonomy" id="690887"/>
    <lineage>
        <taxon>Eukaryota</taxon>
        <taxon>Fungi</taxon>
        <taxon>Dikarya</taxon>
        <taxon>Ascomycota</taxon>
        <taxon>Pezizomycotina</taxon>
        <taxon>Dothideomycetes</taxon>
        <taxon>Pleosporomycetidae</taxon>
        <taxon>Pleosporales</taxon>
        <taxon>Lophiotremataceae</taxon>
        <taxon>Lophiotrema</taxon>
    </lineage>
</organism>
<dbReference type="Pfam" id="PF00106">
    <property type="entry name" value="adh_short"/>
    <property type="match status" value="1"/>
</dbReference>
<keyword evidence="5" id="KW-1185">Reference proteome</keyword>
<dbReference type="InterPro" id="IPR036291">
    <property type="entry name" value="NAD(P)-bd_dom_sf"/>
</dbReference>
<name>A0A6A5YWF3_9PLEO</name>
<sequence length="197" mass="21192">FDPYAHLYTNPSGPGDQRPTASKVVQDNGPIGGLGNKTVLMTGATAGIGIETARALHATGARVFITARNLEKAERVVEDIATTNGGKGNLEVIEMDMESLNSVKKAAKEILAKTKQLNILVNNAGIMACPESRSKDGFELQFAVNHLAHFTLTSLLLPTLVASSTPEFQLRVVFVASSSHRYASVHWDNVNLEGEYE</sequence>
<dbReference type="AlphaFoldDB" id="A0A6A5YWF3"/>
<evidence type="ECO:0000313" key="4">
    <source>
        <dbReference type="EMBL" id="KAF2111559.1"/>
    </source>
</evidence>
<feature type="non-terminal residue" evidence="4">
    <location>
        <position position="197"/>
    </location>
</feature>
<feature type="region of interest" description="Disordered" evidence="3">
    <location>
        <begin position="1"/>
        <end position="22"/>
    </location>
</feature>
<dbReference type="Gene3D" id="3.40.50.720">
    <property type="entry name" value="NAD(P)-binding Rossmann-like Domain"/>
    <property type="match status" value="1"/>
</dbReference>
<protein>
    <recommendedName>
        <fullName evidence="6">Short-chain dehydrogenase</fullName>
    </recommendedName>
</protein>
<gene>
    <name evidence="4" type="ORF">BDV96DRAFT_461303</name>
</gene>
<accession>A0A6A5YWF3</accession>
<evidence type="ECO:0008006" key="6">
    <source>
        <dbReference type="Google" id="ProtNLM"/>
    </source>
</evidence>
<dbReference type="PRINTS" id="PR00081">
    <property type="entry name" value="GDHRDH"/>
</dbReference>
<dbReference type="OrthoDB" id="191139at2759"/>
<dbReference type="PANTHER" id="PTHR24320:SF272">
    <property type="entry name" value="NAD(P)-BINDING ROSSMANN-FOLD SUPERFAMILY PROTEIN"/>
    <property type="match status" value="1"/>
</dbReference>
<evidence type="ECO:0000256" key="1">
    <source>
        <dbReference type="ARBA" id="ARBA00006484"/>
    </source>
</evidence>